<dbReference type="Pfam" id="PF03567">
    <property type="entry name" value="Sulfotransfer_2"/>
    <property type="match status" value="1"/>
</dbReference>
<proteinExistence type="predicted"/>
<reference evidence="1 2" key="1">
    <citation type="submission" date="2014-10" db="EMBL/GenBank/DDBJ databases">
        <title>Genome sequencing of Vitellibacter vladivostokensis KMM 3516.</title>
        <authorList>
            <person name="Thevarajoo S."/>
            <person name="Selvaratnam C."/>
            <person name="Goh K.M."/>
            <person name="Chong C.S."/>
        </authorList>
    </citation>
    <scope>NUCLEOTIDE SEQUENCE [LARGE SCALE GENOMIC DNA]</scope>
    <source>
        <strain evidence="1 2">KMM 3516</strain>
    </source>
</reference>
<dbReference type="EMBL" id="JSVU01000005">
    <property type="protein sequence ID" value="KJJ38199.1"/>
    <property type="molecule type" value="Genomic_DNA"/>
</dbReference>
<comment type="caution">
    <text evidence="1">The sequence shown here is derived from an EMBL/GenBank/DDBJ whole genome shotgun (WGS) entry which is preliminary data.</text>
</comment>
<evidence type="ECO:0000313" key="2">
    <source>
        <dbReference type="Proteomes" id="UP000033497"/>
    </source>
</evidence>
<sequence length="241" mass="29061">MEHAFGVNVHKNTPTDYEHLFGWCPQNKLFLQHATPQQLLDLGYISPEVWAAYYKFIIVRNPWSRAYSDYYWLIENSKIYGSFEEYINGEGGFKEIMHKTTKRFRGDHLYPQIDYFFMHGKGINYDQIVYFENLNTGLDLVTQQLVLPRDFFTHRVNTSSKKLAHYSLFYNNKRKRLVEEKFKKDISFLKYQFEERKTVMDKIKLPFRYQFPPTYKSKFKYKYPKLAAFYKGFSGILGWRV</sequence>
<organism evidence="1 2">
    <name type="scientific">Aequorivita vladivostokensis</name>
    <dbReference type="NCBI Taxonomy" id="171194"/>
    <lineage>
        <taxon>Bacteria</taxon>
        <taxon>Pseudomonadati</taxon>
        <taxon>Bacteroidota</taxon>
        <taxon>Flavobacteriia</taxon>
        <taxon>Flavobacteriales</taxon>
        <taxon>Flavobacteriaceae</taxon>
        <taxon>Aequorivita</taxon>
    </lineage>
</organism>
<evidence type="ECO:0008006" key="3">
    <source>
        <dbReference type="Google" id="ProtNLM"/>
    </source>
</evidence>
<accession>A0ABR5DHF3</accession>
<name>A0ABR5DHF3_9FLAO</name>
<protein>
    <recommendedName>
        <fullName evidence="3">Sulfotransferase family protein</fullName>
    </recommendedName>
</protein>
<dbReference type="InterPro" id="IPR005331">
    <property type="entry name" value="Sulfotransferase"/>
</dbReference>
<evidence type="ECO:0000313" key="1">
    <source>
        <dbReference type="EMBL" id="KJJ38199.1"/>
    </source>
</evidence>
<dbReference type="Proteomes" id="UP000033497">
    <property type="component" value="Unassembled WGS sequence"/>
</dbReference>
<keyword evidence="2" id="KW-1185">Reference proteome</keyword>
<gene>
    <name evidence="1" type="ORF">MB09_09000</name>
</gene>